<proteinExistence type="predicted"/>
<reference evidence="1" key="1">
    <citation type="journal article" date="2014" name="Front. Microbiol.">
        <title>High frequency of phylogenetically diverse reductive dehalogenase-homologous genes in deep subseafloor sedimentary metagenomes.</title>
        <authorList>
            <person name="Kawai M."/>
            <person name="Futagami T."/>
            <person name="Toyoda A."/>
            <person name="Takaki Y."/>
            <person name="Nishi S."/>
            <person name="Hori S."/>
            <person name="Arai W."/>
            <person name="Tsubouchi T."/>
            <person name="Morono Y."/>
            <person name="Uchiyama I."/>
            <person name="Ito T."/>
            <person name="Fujiyama A."/>
            <person name="Inagaki F."/>
            <person name="Takami H."/>
        </authorList>
    </citation>
    <scope>NUCLEOTIDE SEQUENCE</scope>
    <source>
        <strain evidence="1">Expedition CK06-06</strain>
    </source>
</reference>
<sequence>IRDSKKDKICKINGVNCLRIFNDVVNNNLNNLKFRKLLKKYFYG</sequence>
<feature type="non-terminal residue" evidence="1">
    <location>
        <position position="1"/>
    </location>
</feature>
<dbReference type="AlphaFoldDB" id="X1J9T3"/>
<organism evidence="1">
    <name type="scientific">marine sediment metagenome</name>
    <dbReference type="NCBI Taxonomy" id="412755"/>
    <lineage>
        <taxon>unclassified sequences</taxon>
        <taxon>metagenomes</taxon>
        <taxon>ecological metagenomes</taxon>
    </lineage>
</organism>
<dbReference type="EMBL" id="BARU01036535">
    <property type="protein sequence ID" value="GAH78270.1"/>
    <property type="molecule type" value="Genomic_DNA"/>
</dbReference>
<comment type="caution">
    <text evidence="1">The sequence shown here is derived from an EMBL/GenBank/DDBJ whole genome shotgun (WGS) entry which is preliminary data.</text>
</comment>
<protein>
    <submittedName>
        <fullName evidence="1">Uncharacterized protein</fullName>
    </submittedName>
</protein>
<name>X1J9T3_9ZZZZ</name>
<accession>X1J9T3</accession>
<evidence type="ECO:0000313" key="1">
    <source>
        <dbReference type="EMBL" id="GAH78270.1"/>
    </source>
</evidence>
<gene>
    <name evidence="1" type="ORF">S03H2_57037</name>
</gene>